<evidence type="ECO:0000256" key="4">
    <source>
        <dbReference type="ARBA" id="ARBA00022679"/>
    </source>
</evidence>
<feature type="domain" description="Glycosyltransferase RgtA/B/C/D-like" evidence="10">
    <location>
        <begin position="112"/>
        <end position="246"/>
    </location>
</feature>
<reference evidence="11 12" key="1">
    <citation type="submission" date="2018-11" db="EMBL/GenBank/DDBJ databases">
        <title>Sequencing the genomes of 1000 actinobacteria strains.</title>
        <authorList>
            <person name="Klenk H.-P."/>
        </authorList>
    </citation>
    <scope>NUCLEOTIDE SEQUENCE [LARGE SCALE GENOMIC DNA]</scope>
    <source>
        <strain evidence="11 12">DSM 44781</strain>
    </source>
</reference>
<proteinExistence type="predicted"/>
<dbReference type="GO" id="GO:0016763">
    <property type="term" value="F:pentosyltransferase activity"/>
    <property type="evidence" value="ECO:0007669"/>
    <property type="project" value="TreeGrafter"/>
</dbReference>
<feature type="transmembrane region" description="Helical" evidence="9">
    <location>
        <begin position="284"/>
        <end position="305"/>
    </location>
</feature>
<evidence type="ECO:0000256" key="9">
    <source>
        <dbReference type="SAM" id="Phobius"/>
    </source>
</evidence>
<keyword evidence="7 9" id="KW-0472">Membrane</keyword>
<keyword evidence="2" id="KW-1003">Cell membrane</keyword>
<sequence>MFRRLRVPSGSPPVTGAPVLPLPLPRPRARPRARLRFRPRHSASALRGDRHGRWLWPAALAFVLGAYRIGTPQLWRDELATWSAATRSTGELLDLLHRVDAVSGAYYLALHYWIAVFGDSPTSLRAPGLLAMTATAALVALGAGKLFGAPAALPAGLLFAALPSVSRYAQEARGYAFAVLAVAAATWLLLRALEEPGPVRPRWWCGYAVCVLLAGAFHLVAVSALAGHAAVVAIRLRGRPWRHVLPGYGLACAGAAAALLPLVLAGQRQAGRQISWIGAPPVSGLVKVLPSLFGSGALAVGLLAVAAPACVRRASRAAALQAVLLAVLPLLAVWVLSQGSSSYWTGRYLLFTVPAWAMLAGAGVGVGVGVGVGAPGRRGVRPALLLVLGALALPTQWGLRAADAHDDYDLKGTAELLAADYRPGDAIVPPRGGASYLMLDLGMRYYLPRSDRLRDVFVQTDAVRLNDFFALECPVPADCLGSDPRVWVVTVGESPDPYADLSPAQAEALKSRYTPVRTSHAGGLTLTLLARGQ</sequence>
<keyword evidence="4" id="KW-0808">Transferase</keyword>
<evidence type="ECO:0000256" key="5">
    <source>
        <dbReference type="ARBA" id="ARBA00022692"/>
    </source>
</evidence>
<keyword evidence="5 9" id="KW-0812">Transmembrane</keyword>
<comment type="subcellular location">
    <subcellularLocation>
        <location evidence="1">Cell membrane</location>
        <topology evidence="1">Multi-pass membrane protein</topology>
    </subcellularLocation>
</comment>
<dbReference type="AlphaFoldDB" id="A0A3N4S3D9"/>
<evidence type="ECO:0000256" key="2">
    <source>
        <dbReference type="ARBA" id="ARBA00022475"/>
    </source>
</evidence>
<evidence type="ECO:0000313" key="11">
    <source>
        <dbReference type="EMBL" id="RPE35117.1"/>
    </source>
</evidence>
<comment type="caution">
    <text evidence="11">The sequence shown here is derived from an EMBL/GenBank/DDBJ whole genome shotgun (WGS) entry which is preliminary data.</text>
</comment>
<name>A0A3N4S3D9_9ACTN</name>
<feature type="transmembrane region" description="Helical" evidence="9">
    <location>
        <begin position="129"/>
        <end position="162"/>
    </location>
</feature>
<accession>A0A3N4S3D9</accession>
<dbReference type="InterPro" id="IPR050297">
    <property type="entry name" value="LipidA_mod_glycosyltrf_83"/>
</dbReference>
<dbReference type="Proteomes" id="UP000266906">
    <property type="component" value="Unassembled WGS sequence"/>
</dbReference>
<dbReference type="GO" id="GO:0009103">
    <property type="term" value="P:lipopolysaccharide biosynthetic process"/>
    <property type="evidence" value="ECO:0007669"/>
    <property type="project" value="UniProtKB-ARBA"/>
</dbReference>
<dbReference type="Pfam" id="PF13231">
    <property type="entry name" value="PMT_2"/>
    <property type="match status" value="1"/>
</dbReference>
<feature type="transmembrane region" description="Helical" evidence="9">
    <location>
        <begin position="205"/>
        <end position="233"/>
    </location>
</feature>
<protein>
    <submittedName>
        <fullName evidence="11">Mannosyltransferase</fullName>
    </submittedName>
</protein>
<dbReference type="PANTHER" id="PTHR33908">
    <property type="entry name" value="MANNOSYLTRANSFERASE YKCB-RELATED"/>
    <property type="match status" value="1"/>
</dbReference>
<evidence type="ECO:0000256" key="3">
    <source>
        <dbReference type="ARBA" id="ARBA00022676"/>
    </source>
</evidence>
<keyword evidence="12" id="KW-1185">Reference proteome</keyword>
<dbReference type="InterPro" id="IPR038731">
    <property type="entry name" value="RgtA/B/C-like"/>
</dbReference>
<feature type="region of interest" description="Disordered" evidence="8">
    <location>
        <begin position="1"/>
        <end position="26"/>
    </location>
</feature>
<feature type="transmembrane region" description="Helical" evidence="9">
    <location>
        <begin position="245"/>
        <end position="264"/>
    </location>
</feature>
<dbReference type="EMBL" id="RKQG01000001">
    <property type="protein sequence ID" value="RPE35117.1"/>
    <property type="molecule type" value="Genomic_DNA"/>
</dbReference>
<evidence type="ECO:0000313" key="12">
    <source>
        <dbReference type="Proteomes" id="UP000266906"/>
    </source>
</evidence>
<gene>
    <name evidence="11" type="ORF">EDD38_3464</name>
</gene>
<evidence type="ECO:0000256" key="1">
    <source>
        <dbReference type="ARBA" id="ARBA00004651"/>
    </source>
</evidence>
<evidence type="ECO:0000256" key="7">
    <source>
        <dbReference type="ARBA" id="ARBA00023136"/>
    </source>
</evidence>
<keyword evidence="6 9" id="KW-1133">Transmembrane helix</keyword>
<evidence type="ECO:0000259" key="10">
    <source>
        <dbReference type="Pfam" id="PF13231"/>
    </source>
</evidence>
<dbReference type="PANTHER" id="PTHR33908:SF11">
    <property type="entry name" value="MEMBRANE PROTEIN"/>
    <property type="match status" value="1"/>
</dbReference>
<feature type="transmembrane region" description="Helical" evidence="9">
    <location>
        <begin position="317"/>
        <end position="336"/>
    </location>
</feature>
<dbReference type="GO" id="GO:0005886">
    <property type="term" value="C:plasma membrane"/>
    <property type="evidence" value="ECO:0007669"/>
    <property type="project" value="UniProtKB-SubCell"/>
</dbReference>
<feature type="transmembrane region" description="Helical" evidence="9">
    <location>
        <begin position="174"/>
        <end position="193"/>
    </location>
</feature>
<keyword evidence="3 11" id="KW-0328">Glycosyltransferase</keyword>
<feature type="transmembrane region" description="Helical" evidence="9">
    <location>
        <begin position="348"/>
        <end position="370"/>
    </location>
</feature>
<organism evidence="11 12">
    <name type="scientific">Kitasatospora cineracea</name>
    <dbReference type="NCBI Taxonomy" id="88074"/>
    <lineage>
        <taxon>Bacteria</taxon>
        <taxon>Bacillati</taxon>
        <taxon>Actinomycetota</taxon>
        <taxon>Actinomycetes</taxon>
        <taxon>Kitasatosporales</taxon>
        <taxon>Streptomycetaceae</taxon>
        <taxon>Kitasatospora</taxon>
    </lineage>
</organism>
<evidence type="ECO:0000256" key="8">
    <source>
        <dbReference type="SAM" id="MobiDB-lite"/>
    </source>
</evidence>
<evidence type="ECO:0000256" key="6">
    <source>
        <dbReference type="ARBA" id="ARBA00022989"/>
    </source>
</evidence>